<accession>A0AAD5YWA9</accession>
<dbReference type="CDD" id="cd20557">
    <property type="entry name" value="CYCLIN_ScPCL1-like"/>
    <property type="match status" value="1"/>
</dbReference>
<evidence type="ECO:0000313" key="2">
    <source>
        <dbReference type="EMBL" id="KAJ3571691.1"/>
    </source>
</evidence>
<dbReference type="GO" id="GO:0005634">
    <property type="term" value="C:nucleus"/>
    <property type="evidence" value="ECO:0007669"/>
    <property type="project" value="TreeGrafter"/>
</dbReference>
<feature type="compositionally biased region" description="Low complexity" evidence="1">
    <location>
        <begin position="41"/>
        <end position="56"/>
    </location>
</feature>
<protein>
    <recommendedName>
        <fullName evidence="4">G1/S-specific cyclin pas1</fullName>
    </recommendedName>
</protein>
<feature type="compositionally biased region" description="Polar residues" evidence="1">
    <location>
        <begin position="328"/>
        <end position="344"/>
    </location>
</feature>
<dbReference type="GO" id="GO:0019901">
    <property type="term" value="F:protein kinase binding"/>
    <property type="evidence" value="ECO:0007669"/>
    <property type="project" value="InterPro"/>
</dbReference>
<comment type="caution">
    <text evidence="2">The sequence shown here is derived from an EMBL/GenBank/DDBJ whole genome shotgun (WGS) entry which is preliminary data.</text>
</comment>
<feature type="region of interest" description="Disordered" evidence="1">
    <location>
        <begin position="1"/>
        <end position="56"/>
    </location>
</feature>
<organism evidence="2 3">
    <name type="scientific">Leucocoprinus birnbaumii</name>
    <dbReference type="NCBI Taxonomy" id="56174"/>
    <lineage>
        <taxon>Eukaryota</taxon>
        <taxon>Fungi</taxon>
        <taxon>Dikarya</taxon>
        <taxon>Basidiomycota</taxon>
        <taxon>Agaricomycotina</taxon>
        <taxon>Agaricomycetes</taxon>
        <taxon>Agaricomycetidae</taxon>
        <taxon>Agaricales</taxon>
        <taxon>Agaricineae</taxon>
        <taxon>Agaricaceae</taxon>
        <taxon>Leucocoprinus</taxon>
    </lineage>
</organism>
<reference evidence="2" key="1">
    <citation type="submission" date="2022-07" db="EMBL/GenBank/DDBJ databases">
        <title>Genome Sequence of Leucocoprinus birnbaumii.</title>
        <authorList>
            <person name="Buettner E."/>
        </authorList>
    </citation>
    <scope>NUCLEOTIDE SEQUENCE</scope>
    <source>
        <strain evidence="2">VT141</strain>
    </source>
</reference>
<evidence type="ECO:0000313" key="3">
    <source>
        <dbReference type="Proteomes" id="UP001213000"/>
    </source>
</evidence>
<dbReference type="Gene3D" id="1.10.472.10">
    <property type="entry name" value="Cyclin-like"/>
    <property type="match status" value="1"/>
</dbReference>
<feature type="compositionally biased region" description="Low complexity" evidence="1">
    <location>
        <begin position="401"/>
        <end position="412"/>
    </location>
</feature>
<dbReference type="InterPro" id="IPR013922">
    <property type="entry name" value="Cyclin_PHO80-like"/>
</dbReference>
<dbReference type="GO" id="GO:0000307">
    <property type="term" value="C:cyclin-dependent protein kinase holoenzyme complex"/>
    <property type="evidence" value="ECO:0007669"/>
    <property type="project" value="TreeGrafter"/>
</dbReference>
<keyword evidence="3" id="KW-1185">Reference proteome</keyword>
<sequence>MHALTHSIAHRAPSATRSRTKPSRHLARFGVLKTSPPHFRQPPAQLSPSSPQEHLTNSLISLSPLPSSGFCAPRSSCGTDARAIVPIKGFVHEVIRRSRTSGYVLQTALCYLEAIRPKIPDLLRQERSGQSMCSDADISGRILPATEHELKLEEEYLQLEMSGIDSTDPLPPDLVSTIRVTDIPSVEHPPLPNQVLPPAMLEEDTCPLNGTTTSISALPSPLLCPRRAFLASLILASKFTQDKCYSNRAWAKLSGLPAREISRSERALGEALDWRLWVGKAPVQSSLGSSTPTASAISNRPVVRSQSESNILSMPATRSPFLARQDSRPSCVNPNSGRTLQRSSTLPAEVFASLPLNRVGASNCRSTQEMLEPVARPIMPSQAVVSYADGLSQSPSPDIPPLSYSPSSTESSSGDRTIQMSTFIDEPMAMYSGPQAPIAADFWPGSDVDSQEFRISPSAYAKSNRIGKAPAAADHYSLYALPAAIASVDLVTSAYTHIGSNPPWLLDGESFRTLPVVSQ</sequence>
<dbReference type="GO" id="GO:0016538">
    <property type="term" value="F:cyclin-dependent protein serine/threonine kinase regulator activity"/>
    <property type="evidence" value="ECO:0007669"/>
    <property type="project" value="TreeGrafter"/>
</dbReference>
<evidence type="ECO:0008006" key="4">
    <source>
        <dbReference type="Google" id="ProtNLM"/>
    </source>
</evidence>
<dbReference type="Proteomes" id="UP001213000">
    <property type="component" value="Unassembled WGS sequence"/>
</dbReference>
<gene>
    <name evidence="2" type="ORF">NP233_g3590</name>
</gene>
<dbReference type="PANTHER" id="PTHR15615:SF36">
    <property type="entry name" value="PHO85 CYCLIN-5"/>
    <property type="match status" value="1"/>
</dbReference>
<evidence type="ECO:0000256" key="1">
    <source>
        <dbReference type="SAM" id="MobiDB-lite"/>
    </source>
</evidence>
<dbReference type="EMBL" id="JANIEX010000174">
    <property type="protein sequence ID" value="KAJ3571691.1"/>
    <property type="molecule type" value="Genomic_DNA"/>
</dbReference>
<feature type="region of interest" description="Disordered" evidence="1">
    <location>
        <begin position="389"/>
        <end position="415"/>
    </location>
</feature>
<feature type="compositionally biased region" description="Basic residues" evidence="1">
    <location>
        <begin position="18"/>
        <end position="27"/>
    </location>
</feature>
<dbReference type="PANTHER" id="PTHR15615">
    <property type="match status" value="1"/>
</dbReference>
<proteinExistence type="predicted"/>
<dbReference type="AlphaFoldDB" id="A0AAD5YWA9"/>
<feature type="region of interest" description="Disordered" evidence="1">
    <location>
        <begin position="317"/>
        <end position="344"/>
    </location>
</feature>
<name>A0AAD5YWA9_9AGAR</name>